<feature type="compositionally biased region" description="Polar residues" evidence="1">
    <location>
        <begin position="164"/>
        <end position="180"/>
    </location>
</feature>
<accession>A0A2B7XGJ5</accession>
<feature type="region of interest" description="Disordered" evidence="1">
    <location>
        <begin position="254"/>
        <end position="309"/>
    </location>
</feature>
<dbReference type="EMBL" id="PDNC01000011">
    <property type="protein sequence ID" value="PGH08040.1"/>
    <property type="molecule type" value="Genomic_DNA"/>
</dbReference>
<feature type="region of interest" description="Disordered" evidence="1">
    <location>
        <begin position="142"/>
        <end position="210"/>
    </location>
</feature>
<feature type="compositionally biased region" description="Polar residues" evidence="1">
    <location>
        <begin position="142"/>
        <end position="157"/>
    </location>
</feature>
<feature type="compositionally biased region" description="Basic and acidic residues" evidence="1">
    <location>
        <begin position="300"/>
        <end position="309"/>
    </location>
</feature>
<reference evidence="2 3" key="1">
    <citation type="submission" date="2017-10" db="EMBL/GenBank/DDBJ databases">
        <title>Comparative genomics in systemic dimorphic fungi from Ajellomycetaceae.</title>
        <authorList>
            <person name="Munoz J.F."/>
            <person name="Mcewen J.G."/>
            <person name="Clay O.K."/>
            <person name="Cuomo C.A."/>
        </authorList>
    </citation>
    <scope>NUCLEOTIDE SEQUENCE [LARGE SCALE GENOMIC DNA]</scope>
    <source>
        <strain evidence="2 3">UAMH130</strain>
    </source>
</reference>
<sequence>MYIPDQPQNGAFPWATATSACEQRGCAISDAANLKKRKRDMGNWDSQVNANMGTCTAFIPGNAQHLEDKFRNGYSQFLKESSSGAIASKFALRPSPERRTHHSRLCWQSAAIKRRRLIQQQQNQQSQQEWNAIPRNIYTGQKQHFYTPGSDNGSPTLATPAILKSSTSSPPFLRTKSNAYNNNDDDSPSTSSISQANNKNTPHPSLSPCHICHRRPTTRSTLDAYADCDLCAERTCYICLRECMAVDCNGPRSLPNPNPGPSYGKDNNNYNNNDNNNNDGGGSKASEWRGKISPANSRPGRADEGGEEHGEKMGRKVCSWCAVESVLDGGGEIVRCFACVAGW</sequence>
<dbReference type="AlphaFoldDB" id="A0A2B7XGJ5"/>
<evidence type="ECO:0000313" key="3">
    <source>
        <dbReference type="Proteomes" id="UP000224080"/>
    </source>
</evidence>
<proteinExistence type="predicted"/>
<dbReference type="OrthoDB" id="5377226at2759"/>
<keyword evidence="3" id="KW-1185">Reference proteome</keyword>
<name>A0A2B7XGJ5_9EURO</name>
<dbReference type="Proteomes" id="UP000224080">
    <property type="component" value="Unassembled WGS sequence"/>
</dbReference>
<gene>
    <name evidence="2" type="ORF">GX51_01481</name>
</gene>
<feature type="compositionally biased region" description="Low complexity" evidence="1">
    <location>
        <begin position="266"/>
        <end position="278"/>
    </location>
</feature>
<organism evidence="2 3">
    <name type="scientific">Blastomyces parvus</name>
    <dbReference type="NCBI Taxonomy" id="2060905"/>
    <lineage>
        <taxon>Eukaryota</taxon>
        <taxon>Fungi</taxon>
        <taxon>Dikarya</taxon>
        <taxon>Ascomycota</taxon>
        <taxon>Pezizomycotina</taxon>
        <taxon>Eurotiomycetes</taxon>
        <taxon>Eurotiomycetidae</taxon>
        <taxon>Onygenales</taxon>
        <taxon>Ajellomycetaceae</taxon>
        <taxon>Blastomyces</taxon>
    </lineage>
</organism>
<protein>
    <submittedName>
        <fullName evidence="2">Uncharacterized protein</fullName>
    </submittedName>
</protein>
<evidence type="ECO:0000256" key="1">
    <source>
        <dbReference type="SAM" id="MobiDB-lite"/>
    </source>
</evidence>
<comment type="caution">
    <text evidence="2">The sequence shown here is derived from an EMBL/GenBank/DDBJ whole genome shotgun (WGS) entry which is preliminary data.</text>
</comment>
<feature type="compositionally biased region" description="Polar residues" evidence="1">
    <location>
        <begin position="195"/>
        <end position="204"/>
    </location>
</feature>
<evidence type="ECO:0000313" key="2">
    <source>
        <dbReference type="EMBL" id="PGH08040.1"/>
    </source>
</evidence>